<dbReference type="PANTHER" id="PTHR43649">
    <property type="entry name" value="ARABINOSE-BINDING PROTEIN-RELATED"/>
    <property type="match status" value="1"/>
</dbReference>
<dbReference type="SUPFAM" id="SSF53850">
    <property type="entry name" value="Periplasmic binding protein-like II"/>
    <property type="match status" value="1"/>
</dbReference>
<evidence type="ECO:0000313" key="2">
    <source>
        <dbReference type="Proteomes" id="UP000613840"/>
    </source>
</evidence>
<name>A0A917S211_9ACTN</name>
<protein>
    <submittedName>
        <fullName evidence="1">Sugar ABC transporter substrate-binding protein</fullName>
    </submittedName>
</protein>
<organism evidence="1 2">
    <name type="scientific">Microlunatus endophyticus</name>
    <dbReference type="NCBI Taxonomy" id="1716077"/>
    <lineage>
        <taxon>Bacteria</taxon>
        <taxon>Bacillati</taxon>
        <taxon>Actinomycetota</taxon>
        <taxon>Actinomycetes</taxon>
        <taxon>Propionibacteriales</taxon>
        <taxon>Propionibacteriaceae</taxon>
        <taxon>Microlunatus</taxon>
    </lineage>
</organism>
<dbReference type="RefSeq" id="WP_188893894.1">
    <property type="nucleotide sequence ID" value="NZ_BMMZ01000002.1"/>
</dbReference>
<gene>
    <name evidence="1" type="ORF">GCM10011575_07850</name>
</gene>
<dbReference type="EMBL" id="BMMZ01000002">
    <property type="protein sequence ID" value="GGL52026.1"/>
    <property type="molecule type" value="Genomic_DNA"/>
</dbReference>
<dbReference type="InterPro" id="IPR006311">
    <property type="entry name" value="TAT_signal"/>
</dbReference>
<dbReference type="InterPro" id="IPR050490">
    <property type="entry name" value="Bact_solute-bd_prot1"/>
</dbReference>
<dbReference type="PANTHER" id="PTHR43649:SF14">
    <property type="entry name" value="BLR3389 PROTEIN"/>
    <property type="match status" value="1"/>
</dbReference>
<dbReference type="Gene3D" id="3.40.190.10">
    <property type="entry name" value="Periplasmic binding protein-like II"/>
    <property type="match status" value="1"/>
</dbReference>
<dbReference type="InterPro" id="IPR006059">
    <property type="entry name" value="SBP"/>
</dbReference>
<dbReference type="AlphaFoldDB" id="A0A917S211"/>
<evidence type="ECO:0000313" key="1">
    <source>
        <dbReference type="EMBL" id="GGL52026.1"/>
    </source>
</evidence>
<sequence length="458" mass="48937">MAFRDRDSGSYAAGARLSRRGLIRGGLGVAAGAGLAGGLSACGSALSAGIAGTQLAPGTVMYWNLFGGGDGVRMVAMQDAYTRSPGASPLQAATFAWGNPYYTKLTLATVGGAPPDVAISHLTRMQNLATANLLTEFTDDMLSMVGLSPSDFNQTPWEAQKLNGKSYAIPLDTHPFVLYYNVDVCQKAGLLDGDGNLKPIEGKAGWEAALKAAKDVTKAYGASVSTVGDTATSWRWFTTLYSQRNGNTPFLGDGGRKLTYNRELTLDTLAYIQQLTKSGLMPANTDYAGAQTLMFTGKAGFYLEGEWEITTAQAVKGLKFGMAPVPTIFDKPAAQADSHTFVLPRMDRTEDQLKRAMGFIKFLLTQSMTWAMGGHIPAYLPIKNSEAYQKLLPQANYAKAAEFAVYDPPAWYSGSGSNFENITGAQIGLVQQGLATPQAALDSIRSQLEIYARTESPL</sequence>
<keyword evidence="2" id="KW-1185">Reference proteome</keyword>
<dbReference type="PROSITE" id="PS51318">
    <property type="entry name" value="TAT"/>
    <property type="match status" value="1"/>
</dbReference>
<reference evidence="1" key="1">
    <citation type="journal article" date="2014" name="Int. J. Syst. Evol. Microbiol.">
        <title>Complete genome sequence of Corynebacterium casei LMG S-19264T (=DSM 44701T), isolated from a smear-ripened cheese.</title>
        <authorList>
            <consortium name="US DOE Joint Genome Institute (JGI-PGF)"/>
            <person name="Walter F."/>
            <person name="Albersmeier A."/>
            <person name="Kalinowski J."/>
            <person name="Ruckert C."/>
        </authorList>
    </citation>
    <scope>NUCLEOTIDE SEQUENCE</scope>
    <source>
        <strain evidence="1">CGMCC 4.7306</strain>
    </source>
</reference>
<reference evidence="1" key="2">
    <citation type="submission" date="2020-09" db="EMBL/GenBank/DDBJ databases">
        <authorList>
            <person name="Sun Q."/>
            <person name="Zhou Y."/>
        </authorList>
    </citation>
    <scope>NUCLEOTIDE SEQUENCE</scope>
    <source>
        <strain evidence="1">CGMCC 4.7306</strain>
    </source>
</reference>
<accession>A0A917S211</accession>
<proteinExistence type="predicted"/>
<dbReference type="Proteomes" id="UP000613840">
    <property type="component" value="Unassembled WGS sequence"/>
</dbReference>
<dbReference type="Pfam" id="PF01547">
    <property type="entry name" value="SBP_bac_1"/>
    <property type="match status" value="1"/>
</dbReference>
<comment type="caution">
    <text evidence="1">The sequence shown here is derived from an EMBL/GenBank/DDBJ whole genome shotgun (WGS) entry which is preliminary data.</text>
</comment>